<proteinExistence type="inferred from homology"/>
<dbReference type="PANTHER" id="PTHR30024">
    <property type="entry name" value="ALIPHATIC SULFONATES-BINDING PROTEIN-RELATED"/>
    <property type="match status" value="1"/>
</dbReference>
<dbReference type="GO" id="GO:0042597">
    <property type="term" value="C:periplasmic space"/>
    <property type="evidence" value="ECO:0007669"/>
    <property type="project" value="UniProtKB-SubCell"/>
</dbReference>
<evidence type="ECO:0000256" key="2">
    <source>
        <dbReference type="ARBA" id="ARBA00010742"/>
    </source>
</evidence>
<dbReference type="PANTHER" id="PTHR30024:SF47">
    <property type="entry name" value="TAURINE-BINDING PERIPLASMIC PROTEIN"/>
    <property type="match status" value="1"/>
</dbReference>
<dbReference type="Gene3D" id="3.40.190.10">
    <property type="entry name" value="Periplasmic binding protein-like II"/>
    <property type="match status" value="2"/>
</dbReference>
<evidence type="ECO:0000256" key="1">
    <source>
        <dbReference type="ARBA" id="ARBA00004418"/>
    </source>
</evidence>
<dbReference type="EMBL" id="BLPG01000001">
    <property type="protein sequence ID" value="GFJ87805.1"/>
    <property type="molecule type" value="Genomic_DNA"/>
</dbReference>
<keyword evidence="3" id="KW-0732">Signal</keyword>
<feature type="domain" description="SsuA/THI5-like" evidence="4">
    <location>
        <begin position="17"/>
        <end position="218"/>
    </location>
</feature>
<evidence type="ECO:0000313" key="6">
    <source>
        <dbReference type="Proteomes" id="UP000482960"/>
    </source>
</evidence>
<comment type="subcellular location">
    <subcellularLocation>
        <location evidence="1">Periplasm</location>
    </subcellularLocation>
</comment>
<comment type="similarity">
    <text evidence="2">Belongs to the bacterial solute-binding protein SsuA/TauA family.</text>
</comment>
<dbReference type="InterPro" id="IPR015168">
    <property type="entry name" value="SsuA/THI5"/>
</dbReference>
<gene>
    <name evidence="5" type="ORF">Prum_014470</name>
</gene>
<accession>A0A6V8L583</accession>
<evidence type="ECO:0000313" key="5">
    <source>
        <dbReference type="EMBL" id="GFJ87805.1"/>
    </source>
</evidence>
<dbReference type="AlphaFoldDB" id="A0A6V8L583"/>
<reference evidence="5 6" key="2">
    <citation type="submission" date="2020-03" db="EMBL/GenBank/DDBJ databases">
        <authorList>
            <person name="Ichikawa N."/>
            <person name="Kimura A."/>
            <person name="Kitahashi Y."/>
            <person name="Uohara A."/>
        </authorList>
    </citation>
    <scope>NUCLEOTIDE SEQUENCE [LARGE SCALE GENOMIC DNA]</scope>
    <source>
        <strain evidence="5 6">NBRC 108638</strain>
    </source>
</reference>
<reference evidence="5 6" key="1">
    <citation type="submission" date="2020-03" db="EMBL/GenBank/DDBJ databases">
        <title>Whole genome shotgun sequence of Phytohabitans rumicis NBRC 108638.</title>
        <authorList>
            <person name="Komaki H."/>
            <person name="Tamura T."/>
        </authorList>
    </citation>
    <scope>NUCLEOTIDE SEQUENCE [LARGE SCALE GENOMIC DNA]</scope>
    <source>
        <strain evidence="5 6">NBRC 108638</strain>
    </source>
</reference>
<sequence length="291" mass="30777">MLNVRQAVFLIPAVVEVARRRALFTAAGIDVTTAIVASSHAQQQDLDDGRVDLAITATDNLFAWNAAGSDIALVAQIETTTDLALMLRPGLPSLDDLDPVRLAVDAPANGFAIVAYAMMSRLGRVPAQYEVVEVGGVRERFEALTQGTVDASLLAPPLDELGRGRGMTVAIRVHQLTPSYPGLGVVASRSRLEARLDEVAAYLHALDAARRWLREAPRDEVARELGSAGFGPSTVASALATAPTSLVPSDDGLKALTRLREELDMTVAGAPDAADFVELRPLRVAGLVPAS</sequence>
<keyword evidence="6" id="KW-1185">Reference proteome</keyword>
<dbReference type="Proteomes" id="UP000482960">
    <property type="component" value="Unassembled WGS sequence"/>
</dbReference>
<name>A0A6V8L583_9ACTN</name>
<organism evidence="5 6">
    <name type="scientific">Phytohabitans rumicis</name>
    <dbReference type="NCBI Taxonomy" id="1076125"/>
    <lineage>
        <taxon>Bacteria</taxon>
        <taxon>Bacillati</taxon>
        <taxon>Actinomycetota</taxon>
        <taxon>Actinomycetes</taxon>
        <taxon>Micromonosporales</taxon>
        <taxon>Micromonosporaceae</taxon>
    </lineage>
</organism>
<evidence type="ECO:0000259" key="4">
    <source>
        <dbReference type="Pfam" id="PF09084"/>
    </source>
</evidence>
<protein>
    <recommendedName>
        <fullName evidence="4">SsuA/THI5-like domain-containing protein</fullName>
    </recommendedName>
</protein>
<dbReference type="Pfam" id="PF09084">
    <property type="entry name" value="NMT1"/>
    <property type="match status" value="1"/>
</dbReference>
<dbReference type="SUPFAM" id="SSF53850">
    <property type="entry name" value="Periplasmic binding protein-like II"/>
    <property type="match status" value="1"/>
</dbReference>
<evidence type="ECO:0000256" key="3">
    <source>
        <dbReference type="ARBA" id="ARBA00022729"/>
    </source>
</evidence>
<comment type="caution">
    <text evidence="5">The sequence shown here is derived from an EMBL/GenBank/DDBJ whole genome shotgun (WGS) entry which is preliminary data.</text>
</comment>